<name>A0AAV9G186_LEPIR</name>
<accession>A0AAV9G186</accession>
<comment type="caution">
    <text evidence="1">The sequence shown here is derived from an EMBL/GenBank/DDBJ whole genome shotgun (WGS) entry which is preliminary data.</text>
</comment>
<dbReference type="RefSeq" id="WP_000354040.1">
    <property type="nucleotide sequence ID" value="NZ_JBNNYE010000086.1"/>
</dbReference>
<proteinExistence type="predicted"/>
<dbReference type="Proteomes" id="UP000218471">
    <property type="component" value="Unassembled WGS sequence"/>
</dbReference>
<organism evidence="1 2">
    <name type="scientific">Leptospira interrogans</name>
    <dbReference type="NCBI Taxonomy" id="173"/>
    <lineage>
        <taxon>Bacteria</taxon>
        <taxon>Pseudomonadati</taxon>
        <taxon>Spirochaetota</taxon>
        <taxon>Spirochaetia</taxon>
        <taxon>Leptospirales</taxon>
        <taxon>Leptospiraceae</taxon>
        <taxon>Leptospira</taxon>
    </lineage>
</organism>
<dbReference type="EMBL" id="NKYG02000001">
    <property type="protein sequence ID" value="KAK2619933.1"/>
    <property type="molecule type" value="Genomic_DNA"/>
</dbReference>
<sequence>MDINLKVALTITYLFISICAIYPKDSNKSTIQNYIFPKDKVKIAEYKNKTYVGITITNIEVQKAEKLFEKYLRSLDPNLFLKLNSYKRQYVGIQSQGKRIVYINFAKSTAHRSSKDWEEELFFTFDGGSDYMNVKVNIDDNFCYDFFVNGEA</sequence>
<dbReference type="AlphaFoldDB" id="A0AAV9G186"/>
<evidence type="ECO:0000313" key="1">
    <source>
        <dbReference type="EMBL" id="KAK2619933.1"/>
    </source>
</evidence>
<reference evidence="1" key="1">
    <citation type="submission" date="2023-10" db="EMBL/GenBank/DDBJ databases">
        <title>Genomic and proteomic analysis of Leptospira interrogans strain CUDO8.</title>
        <authorList>
            <person name="Boonciew P."/>
            <person name="Kurilung A."/>
            <person name="Prapasarakul N."/>
        </authorList>
    </citation>
    <scope>NUCLEOTIDE SEQUENCE</scope>
    <source>
        <strain evidence="1">CUDO8</strain>
    </source>
</reference>
<protein>
    <recommendedName>
        <fullName evidence="3">Lipoprotein</fullName>
    </recommendedName>
</protein>
<gene>
    <name evidence="1" type="ORF">CFV95_013480</name>
</gene>
<evidence type="ECO:0008006" key="3">
    <source>
        <dbReference type="Google" id="ProtNLM"/>
    </source>
</evidence>
<evidence type="ECO:0000313" key="2">
    <source>
        <dbReference type="Proteomes" id="UP000218471"/>
    </source>
</evidence>